<gene>
    <name evidence="3" type="ORF">M2350_003341</name>
</gene>
<proteinExistence type="predicted"/>
<evidence type="ECO:0000313" key="3">
    <source>
        <dbReference type="EMBL" id="MCS3920904.1"/>
    </source>
</evidence>
<evidence type="ECO:0000313" key="4">
    <source>
        <dbReference type="Proteomes" id="UP001204798"/>
    </source>
</evidence>
<dbReference type="Proteomes" id="UP001204798">
    <property type="component" value="Unassembled WGS sequence"/>
</dbReference>
<feature type="transmembrane region" description="Helical" evidence="2">
    <location>
        <begin position="6"/>
        <end position="26"/>
    </location>
</feature>
<protein>
    <submittedName>
        <fullName evidence="3">Flagellar basal body-associated protein FliL</fullName>
    </submittedName>
</protein>
<feature type="region of interest" description="Disordered" evidence="1">
    <location>
        <begin position="57"/>
        <end position="80"/>
    </location>
</feature>
<keyword evidence="2" id="KW-1133">Transmembrane helix</keyword>
<sequence length="80" mass="9087">MRKELPIWLVVVVIVVAIVIVGAIFWRASRPAPEIRETPEMERQMGEAMRKAFELKEPPEKYGSKIVPSPYAPKKSPQGQ</sequence>
<keyword evidence="2" id="KW-0472">Membrane</keyword>
<dbReference type="RefSeq" id="WP_259101252.1">
    <property type="nucleotide sequence ID" value="NZ_CP130454.1"/>
</dbReference>
<evidence type="ECO:0000256" key="2">
    <source>
        <dbReference type="SAM" id="Phobius"/>
    </source>
</evidence>
<keyword evidence="3" id="KW-0969">Cilium</keyword>
<keyword evidence="3" id="KW-0966">Cell projection</keyword>
<keyword evidence="3" id="KW-0282">Flagellum</keyword>
<accession>A0ABT2ETD2</accession>
<comment type="caution">
    <text evidence="3">The sequence shown here is derived from an EMBL/GenBank/DDBJ whole genome shotgun (WGS) entry which is preliminary data.</text>
</comment>
<organism evidence="3 4">
    <name type="scientific">Candidatus Fervidibacter sacchari</name>
    <dbReference type="NCBI Taxonomy" id="1448929"/>
    <lineage>
        <taxon>Bacteria</taxon>
        <taxon>Candidatus Fervidibacterota</taxon>
        <taxon>Candidatus Fervidibacter</taxon>
    </lineage>
</organism>
<evidence type="ECO:0000256" key="1">
    <source>
        <dbReference type="SAM" id="MobiDB-lite"/>
    </source>
</evidence>
<name>A0ABT2ETD2_9BACT</name>
<dbReference type="EMBL" id="JANUCP010000007">
    <property type="protein sequence ID" value="MCS3920904.1"/>
    <property type="molecule type" value="Genomic_DNA"/>
</dbReference>
<keyword evidence="4" id="KW-1185">Reference proteome</keyword>
<keyword evidence="2" id="KW-0812">Transmembrane</keyword>
<reference evidence="3 4" key="1">
    <citation type="submission" date="2022-08" db="EMBL/GenBank/DDBJ databases">
        <title>Bacterial and archaeal communities from various locations to study Microbial Dark Matter (Phase II).</title>
        <authorList>
            <person name="Stepanauskas R."/>
        </authorList>
    </citation>
    <scope>NUCLEOTIDE SEQUENCE [LARGE SCALE GENOMIC DNA]</scope>
    <source>
        <strain evidence="3 4">PD1</strain>
    </source>
</reference>